<keyword evidence="1" id="KW-0238">DNA-binding</keyword>
<dbReference type="PANTHER" id="PTHR33449:SF1">
    <property type="entry name" value="NUCLEOID-ASSOCIATED PROTEIN YBAB"/>
    <property type="match status" value="1"/>
</dbReference>
<name>A0A1H6E381_9ACTN</name>
<dbReference type="InterPro" id="IPR036894">
    <property type="entry name" value="YbaB-like_sf"/>
</dbReference>
<dbReference type="AlphaFoldDB" id="A0A1H6E381"/>
<dbReference type="Proteomes" id="UP000236754">
    <property type="component" value="Unassembled WGS sequence"/>
</dbReference>
<dbReference type="EMBL" id="FNVU01000025">
    <property type="protein sequence ID" value="SEG92007.1"/>
    <property type="molecule type" value="Genomic_DNA"/>
</dbReference>
<dbReference type="Gene3D" id="3.30.1310.10">
    <property type="entry name" value="Nucleoid-associated protein YbaB-like domain"/>
    <property type="match status" value="1"/>
</dbReference>
<protein>
    <recommendedName>
        <fullName evidence="4">YbaB/EbfC DNA-binding family protein</fullName>
    </recommendedName>
</protein>
<evidence type="ECO:0000313" key="2">
    <source>
        <dbReference type="EMBL" id="SEG92007.1"/>
    </source>
</evidence>
<dbReference type="PIRSF" id="PIRSF004555">
    <property type="entry name" value="UCP004555"/>
    <property type="match status" value="1"/>
</dbReference>
<gene>
    <name evidence="2" type="ORF">SAMN05216223_1259</name>
</gene>
<dbReference type="InterPro" id="IPR004401">
    <property type="entry name" value="YbaB/EbfC"/>
</dbReference>
<dbReference type="GO" id="GO:0003677">
    <property type="term" value="F:DNA binding"/>
    <property type="evidence" value="ECO:0007669"/>
    <property type="project" value="UniProtKB-KW"/>
</dbReference>
<dbReference type="SUPFAM" id="SSF82607">
    <property type="entry name" value="YbaB-like"/>
    <property type="match status" value="1"/>
</dbReference>
<proteinExistence type="predicted"/>
<sequence length="112" mass="11868">MALDDDAAIQRLLSSTRQFQRDFDRAQEDLGALTVQGTAGGGAVRATVDSKGVLAAVTIAPFAADPGNARGLADLIVSAYHDARQTLTARREERFRPLLESINSELGRGISG</sequence>
<dbReference type="GO" id="GO:0005829">
    <property type="term" value="C:cytosol"/>
    <property type="evidence" value="ECO:0007669"/>
    <property type="project" value="TreeGrafter"/>
</dbReference>
<reference evidence="2 3" key="1">
    <citation type="submission" date="2016-10" db="EMBL/GenBank/DDBJ databases">
        <authorList>
            <person name="de Groot N.N."/>
        </authorList>
    </citation>
    <scope>NUCLEOTIDE SEQUENCE [LARGE SCALE GENOMIC DNA]</scope>
    <source>
        <strain evidence="2 3">CGMCC 4.2023</strain>
    </source>
</reference>
<accession>A0A1H6E381</accession>
<evidence type="ECO:0000256" key="1">
    <source>
        <dbReference type="ARBA" id="ARBA00023125"/>
    </source>
</evidence>
<dbReference type="PANTHER" id="PTHR33449">
    <property type="entry name" value="NUCLEOID-ASSOCIATED PROTEIN YBAB"/>
    <property type="match status" value="1"/>
</dbReference>
<evidence type="ECO:0008006" key="4">
    <source>
        <dbReference type="Google" id="ProtNLM"/>
    </source>
</evidence>
<evidence type="ECO:0000313" key="3">
    <source>
        <dbReference type="Proteomes" id="UP000236754"/>
    </source>
</evidence>
<dbReference type="Pfam" id="PF02575">
    <property type="entry name" value="YbaB_DNA_bd"/>
    <property type="match status" value="1"/>
</dbReference>
<dbReference type="OrthoDB" id="9809370at2"/>
<dbReference type="RefSeq" id="WP_103890218.1">
    <property type="nucleotide sequence ID" value="NZ_FNVU01000025.1"/>
</dbReference>
<organism evidence="2 3">
    <name type="scientific">Actinacidiphila yanglinensis</name>
    <dbReference type="NCBI Taxonomy" id="310779"/>
    <lineage>
        <taxon>Bacteria</taxon>
        <taxon>Bacillati</taxon>
        <taxon>Actinomycetota</taxon>
        <taxon>Actinomycetes</taxon>
        <taxon>Kitasatosporales</taxon>
        <taxon>Streptomycetaceae</taxon>
        <taxon>Actinacidiphila</taxon>
    </lineage>
</organism>
<keyword evidence="3" id="KW-1185">Reference proteome</keyword>